<dbReference type="RefSeq" id="WP_198824247.1">
    <property type="nucleotide sequence ID" value="NZ_JAEILT010000009.1"/>
</dbReference>
<dbReference type="Proteomes" id="UP000649232">
    <property type="component" value="Unassembled WGS sequence"/>
</dbReference>
<sequence>MNFLKLYFYPLILLLISGCAQLTHFNDVETIDANTAIMMDAKQRGVYYWQRKKGSEILSGFCAEPSPDAVSAMAATLGLDLSVTDKGKLGVSQSISEGVANIGIRTAAIQALRDIMYRNCEAFAMGGITEYGLETLQRRFQSTMVAILAIEQLTGAVRSAPTIIVSEASFGSPEAIIDITKSTETARLAYEEAKTLEGEQKEKVDTKSKDLIESESALTDFNSEITQIKNKKEEDHTAAEKDKLTNEDTKRKELTDSIASLKESKEELEKELASLSKSTKEKQQAYDVLESARFAAVTGGGKSSTTAEVTPQQPNNTLDKESITQLASAVKEIVQSTTNLSYYTEVCTTIIGQNANETPKKNSPLEMCKNLLAAADNKELQKSLLEGSLVDSFPGGSDWPTGEISKNEIKIIQKLLNKEGFTEALKVDGVIGNDTKEAIDNVKETCDVKMQKPFPELVASNLDEIIRYITTCKL</sequence>
<feature type="region of interest" description="Disordered" evidence="1">
    <location>
        <begin position="230"/>
        <end position="252"/>
    </location>
</feature>
<reference evidence="3 4" key="1">
    <citation type="submission" date="2020-12" db="EMBL/GenBank/DDBJ databases">
        <title>Draft genome sequences of nine environmental bacterial isolates colonizing plastic.</title>
        <authorList>
            <person name="Borre I."/>
            <person name="Sonnenschein E.C."/>
        </authorList>
    </citation>
    <scope>NUCLEOTIDE SEQUENCE [LARGE SCALE GENOMIC DNA]</scope>
    <source>
        <strain evidence="3 4">IB30</strain>
    </source>
</reference>
<gene>
    <name evidence="3" type="ORF">JEU11_07630</name>
</gene>
<name>A0ABS0WCW1_9ALTE</name>
<evidence type="ECO:0000313" key="4">
    <source>
        <dbReference type="Proteomes" id="UP000649232"/>
    </source>
</evidence>
<dbReference type="EMBL" id="JAEILT010000009">
    <property type="protein sequence ID" value="MBJ2136315.1"/>
    <property type="molecule type" value="Genomic_DNA"/>
</dbReference>
<proteinExistence type="predicted"/>
<evidence type="ECO:0008006" key="5">
    <source>
        <dbReference type="Google" id="ProtNLM"/>
    </source>
</evidence>
<accession>A0ABS0WCW1</accession>
<evidence type="ECO:0000256" key="2">
    <source>
        <dbReference type="SAM" id="SignalP"/>
    </source>
</evidence>
<organism evidence="3 4">
    <name type="scientific">Paraglaciecola chathamensis</name>
    <dbReference type="NCBI Taxonomy" id="368405"/>
    <lineage>
        <taxon>Bacteria</taxon>
        <taxon>Pseudomonadati</taxon>
        <taxon>Pseudomonadota</taxon>
        <taxon>Gammaproteobacteria</taxon>
        <taxon>Alteromonadales</taxon>
        <taxon>Alteromonadaceae</taxon>
        <taxon>Paraglaciecola</taxon>
    </lineage>
</organism>
<feature type="chain" id="PRO_5045204536" description="Peptidoglycan binding-like domain-containing protein" evidence="2">
    <location>
        <begin position="23"/>
        <end position="474"/>
    </location>
</feature>
<protein>
    <recommendedName>
        <fullName evidence="5">Peptidoglycan binding-like domain-containing protein</fullName>
    </recommendedName>
</protein>
<comment type="caution">
    <text evidence="3">The sequence shown here is derived from an EMBL/GenBank/DDBJ whole genome shotgun (WGS) entry which is preliminary data.</text>
</comment>
<evidence type="ECO:0000256" key="1">
    <source>
        <dbReference type="SAM" id="MobiDB-lite"/>
    </source>
</evidence>
<keyword evidence="2" id="KW-0732">Signal</keyword>
<evidence type="ECO:0000313" key="3">
    <source>
        <dbReference type="EMBL" id="MBJ2136315.1"/>
    </source>
</evidence>
<dbReference type="PROSITE" id="PS51257">
    <property type="entry name" value="PROKAR_LIPOPROTEIN"/>
    <property type="match status" value="1"/>
</dbReference>
<feature type="signal peptide" evidence="2">
    <location>
        <begin position="1"/>
        <end position="22"/>
    </location>
</feature>